<name>A0A2I0WJD2_9ASPA</name>
<dbReference type="EMBL" id="KZ502575">
    <property type="protein sequence ID" value="PKU75766.1"/>
    <property type="molecule type" value="Genomic_DNA"/>
</dbReference>
<protein>
    <recommendedName>
        <fullName evidence="1">Retrovirus-related Pol polyprotein from transposon TNT 1-94-like beta-barrel domain-containing protein</fullName>
    </recommendedName>
</protein>
<dbReference type="AlphaFoldDB" id="A0A2I0WJD2"/>
<accession>A0A2I0WJD2</accession>
<evidence type="ECO:0000313" key="3">
    <source>
        <dbReference type="Proteomes" id="UP000233837"/>
    </source>
</evidence>
<evidence type="ECO:0000259" key="1">
    <source>
        <dbReference type="Pfam" id="PF22936"/>
    </source>
</evidence>
<reference evidence="2 3" key="1">
    <citation type="journal article" date="2016" name="Sci. Rep.">
        <title>The Dendrobium catenatum Lindl. genome sequence provides insights into polysaccharide synthase, floral development and adaptive evolution.</title>
        <authorList>
            <person name="Zhang G.Q."/>
            <person name="Xu Q."/>
            <person name="Bian C."/>
            <person name="Tsai W.C."/>
            <person name="Yeh C.M."/>
            <person name="Liu K.W."/>
            <person name="Yoshida K."/>
            <person name="Zhang L.S."/>
            <person name="Chang S.B."/>
            <person name="Chen F."/>
            <person name="Shi Y."/>
            <person name="Su Y.Y."/>
            <person name="Zhang Y.Q."/>
            <person name="Chen L.J."/>
            <person name="Yin Y."/>
            <person name="Lin M."/>
            <person name="Huang H."/>
            <person name="Deng H."/>
            <person name="Wang Z.W."/>
            <person name="Zhu S.L."/>
            <person name="Zhao X."/>
            <person name="Deng C."/>
            <person name="Niu S.C."/>
            <person name="Huang J."/>
            <person name="Wang M."/>
            <person name="Liu G.H."/>
            <person name="Yang H.J."/>
            <person name="Xiao X.J."/>
            <person name="Hsiao Y.Y."/>
            <person name="Wu W.L."/>
            <person name="Chen Y.Y."/>
            <person name="Mitsuda N."/>
            <person name="Ohme-Takagi M."/>
            <person name="Luo Y.B."/>
            <person name="Van de Peer Y."/>
            <person name="Liu Z.J."/>
        </authorList>
    </citation>
    <scope>NUCLEOTIDE SEQUENCE [LARGE SCALE GENOMIC DNA]</scope>
    <source>
        <tissue evidence="2">The whole plant</tissue>
    </source>
</reference>
<keyword evidence="3" id="KW-1185">Reference proteome</keyword>
<gene>
    <name evidence="2" type="ORF">MA16_Dca019722</name>
</gene>
<dbReference type="InterPro" id="IPR054722">
    <property type="entry name" value="PolX-like_BBD"/>
</dbReference>
<evidence type="ECO:0000313" key="2">
    <source>
        <dbReference type="EMBL" id="PKU75766.1"/>
    </source>
</evidence>
<dbReference type="Proteomes" id="UP000233837">
    <property type="component" value="Unassembled WGS sequence"/>
</dbReference>
<feature type="domain" description="Retrovirus-related Pol polyprotein from transposon TNT 1-94-like beta-barrel" evidence="1">
    <location>
        <begin position="1"/>
        <end position="69"/>
    </location>
</feature>
<sequence length="111" mass="12124">MTNSVENLATSNAYNGTDKVTLGDGRSVPIAHSGTGLLPTPSRKLFLSHILHTPSISHNLLYVSNLVQDNNLSIIFDSTGFTFKDLTTNKILLKGPCRDGLYRITKNNQHA</sequence>
<reference evidence="2 3" key="2">
    <citation type="journal article" date="2017" name="Nature">
        <title>The Apostasia genome and the evolution of orchids.</title>
        <authorList>
            <person name="Zhang G.Q."/>
            <person name="Liu K.W."/>
            <person name="Li Z."/>
            <person name="Lohaus R."/>
            <person name="Hsiao Y.Y."/>
            <person name="Niu S.C."/>
            <person name="Wang J.Y."/>
            <person name="Lin Y.C."/>
            <person name="Xu Q."/>
            <person name="Chen L.J."/>
            <person name="Yoshida K."/>
            <person name="Fujiwara S."/>
            <person name="Wang Z.W."/>
            <person name="Zhang Y.Q."/>
            <person name="Mitsuda N."/>
            <person name="Wang M."/>
            <person name="Liu G.H."/>
            <person name="Pecoraro L."/>
            <person name="Huang H.X."/>
            <person name="Xiao X.J."/>
            <person name="Lin M."/>
            <person name="Wu X.Y."/>
            <person name="Wu W.L."/>
            <person name="Chen Y.Y."/>
            <person name="Chang S.B."/>
            <person name="Sakamoto S."/>
            <person name="Ohme-Takagi M."/>
            <person name="Yagi M."/>
            <person name="Zeng S.J."/>
            <person name="Shen C.Y."/>
            <person name="Yeh C.M."/>
            <person name="Luo Y.B."/>
            <person name="Tsai W.C."/>
            <person name="Van de Peer Y."/>
            <person name="Liu Z.J."/>
        </authorList>
    </citation>
    <scope>NUCLEOTIDE SEQUENCE [LARGE SCALE GENOMIC DNA]</scope>
    <source>
        <tissue evidence="2">The whole plant</tissue>
    </source>
</reference>
<proteinExistence type="predicted"/>
<dbReference type="Pfam" id="PF22936">
    <property type="entry name" value="Pol_BBD"/>
    <property type="match status" value="1"/>
</dbReference>
<organism evidence="2 3">
    <name type="scientific">Dendrobium catenatum</name>
    <dbReference type="NCBI Taxonomy" id="906689"/>
    <lineage>
        <taxon>Eukaryota</taxon>
        <taxon>Viridiplantae</taxon>
        <taxon>Streptophyta</taxon>
        <taxon>Embryophyta</taxon>
        <taxon>Tracheophyta</taxon>
        <taxon>Spermatophyta</taxon>
        <taxon>Magnoliopsida</taxon>
        <taxon>Liliopsida</taxon>
        <taxon>Asparagales</taxon>
        <taxon>Orchidaceae</taxon>
        <taxon>Epidendroideae</taxon>
        <taxon>Malaxideae</taxon>
        <taxon>Dendrobiinae</taxon>
        <taxon>Dendrobium</taxon>
    </lineage>
</organism>